<dbReference type="InterPro" id="IPR050640">
    <property type="entry name" value="Bact_2-comp_sensor_kinase"/>
</dbReference>
<feature type="transmembrane region" description="Helical" evidence="1">
    <location>
        <begin position="135"/>
        <end position="157"/>
    </location>
</feature>
<evidence type="ECO:0000256" key="1">
    <source>
        <dbReference type="SAM" id="Phobius"/>
    </source>
</evidence>
<protein>
    <submittedName>
        <fullName evidence="3">Histidine kinase</fullName>
    </submittedName>
</protein>
<reference evidence="3 4" key="1">
    <citation type="journal article" date="2015" name="Genome Announc.">
        <title>Complete genome sequence of Martelella endophytica YC6887, which has antifungal activity associated with a halophyte.</title>
        <authorList>
            <person name="Khan A."/>
            <person name="Khan H."/>
            <person name="Chung E.J."/>
            <person name="Hossain M.T."/>
            <person name="Chung Y.R."/>
        </authorList>
    </citation>
    <scope>NUCLEOTIDE SEQUENCE [LARGE SCALE GENOMIC DNA]</scope>
    <source>
        <strain evidence="3">YC6887</strain>
    </source>
</reference>
<keyword evidence="4" id="KW-1185">Reference proteome</keyword>
<dbReference type="STRING" id="1486262.TM49_17830"/>
<keyword evidence="3" id="KW-0418">Kinase</keyword>
<dbReference type="GO" id="GO:0000155">
    <property type="term" value="F:phosphorelay sensor kinase activity"/>
    <property type="evidence" value="ECO:0007669"/>
    <property type="project" value="InterPro"/>
</dbReference>
<proteinExistence type="predicted"/>
<feature type="transmembrane region" description="Helical" evidence="1">
    <location>
        <begin position="96"/>
        <end position="115"/>
    </location>
</feature>
<sequence>MAGDAEHRRKTEALAGSQSALPTRVPVPMIRTFWGAQIAAWSFLTLFAWTARLLTFNDLFAATVMTMALEPIGFLMTGALHVFFLSRRRRITSVPIVIFLLCFSGAGGVLLMQIADVVRRIFLGDVQLPIDARMTTVFYTIVLVGWSLMYFWLTALLEARSERFRAAEARSETMRLELERLHLQLAPHFLFNALNSVASEIHERPDEALEMVRRISAYLRYCLDQAAHSLCPLTDELEAMRAYLRIQELRFEERLRCTVSIDPSALNVLVPHMILQGLVENAVKHGLRHQDADIEITVVVKRIDEDSIAIEVVNSGTLAPQRSDRPAIGLANTRKRLQLHYPQGYELTLREVGGNVVARLVLKGSACLV</sequence>
<dbReference type="Gene3D" id="3.30.565.10">
    <property type="entry name" value="Histidine kinase-like ATPase, C-terminal domain"/>
    <property type="match status" value="1"/>
</dbReference>
<name>A0A0D5LSP0_MAREN</name>
<gene>
    <name evidence="3" type="ORF">TM49_17830</name>
</gene>
<dbReference type="PANTHER" id="PTHR34220">
    <property type="entry name" value="SENSOR HISTIDINE KINASE YPDA"/>
    <property type="match status" value="1"/>
</dbReference>
<feature type="transmembrane region" description="Helical" evidence="1">
    <location>
        <begin position="33"/>
        <end position="54"/>
    </location>
</feature>
<feature type="domain" description="Signal transduction histidine kinase internal region" evidence="2">
    <location>
        <begin position="177"/>
        <end position="255"/>
    </location>
</feature>
<evidence type="ECO:0000313" key="3">
    <source>
        <dbReference type="EMBL" id="AJY47111.1"/>
    </source>
</evidence>
<organism evidence="3 4">
    <name type="scientific">Martelella endophytica</name>
    <dbReference type="NCBI Taxonomy" id="1486262"/>
    <lineage>
        <taxon>Bacteria</taxon>
        <taxon>Pseudomonadati</taxon>
        <taxon>Pseudomonadota</taxon>
        <taxon>Alphaproteobacteria</taxon>
        <taxon>Hyphomicrobiales</taxon>
        <taxon>Aurantimonadaceae</taxon>
        <taxon>Martelella</taxon>
    </lineage>
</organism>
<keyword evidence="1" id="KW-0812">Transmembrane</keyword>
<dbReference type="SUPFAM" id="SSF55874">
    <property type="entry name" value="ATPase domain of HSP90 chaperone/DNA topoisomerase II/histidine kinase"/>
    <property type="match status" value="1"/>
</dbReference>
<dbReference type="AlphaFoldDB" id="A0A0D5LSP0"/>
<dbReference type="Proteomes" id="UP000032611">
    <property type="component" value="Chromosome"/>
</dbReference>
<keyword evidence="3" id="KW-0808">Transferase</keyword>
<dbReference type="OrthoDB" id="2514702at2"/>
<dbReference type="KEGG" id="mey:TM49_17830"/>
<dbReference type="EMBL" id="CP010803">
    <property type="protein sequence ID" value="AJY47111.1"/>
    <property type="molecule type" value="Genomic_DNA"/>
</dbReference>
<dbReference type="GO" id="GO:0016020">
    <property type="term" value="C:membrane"/>
    <property type="evidence" value="ECO:0007669"/>
    <property type="project" value="InterPro"/>
</dbReference>
<dbReference type="PATRIC" id="fig|1486262.3.peg.3688"/>
<dbReference type="Pfam" id="PF06580">
    <property type="entry name" value="His_kinase"/>
    <property type="match status" value="1"/>
</dbReference>
<dbReference type="InterPro" id="IPR010559">
    <property type="entry name" value="Sig_transdc_His_kin_internal"/>
</dbReference>
<keyword evidence="1" id="KW-1133">Transmembrane helix</keyword>
<accession>A0A0D5LSP0</accession>
<keyword evidence="1" id="KW-0472">Membrane</keyword>
<evidence type="ECO:0000313" key="4">
    <source>
        <dbReference type="Proteomes" id="UP000032611"/>
    </source>
</evidence>
<dbReference type="InterPro" id="IPR036890">
    <property type="entry name" value="HATPase_C_sf"/>
</dbReference>
<feature type="transmembrane region" description="Helical" evidence="1">
    <location>
        <begin position="60"/>
        <end position="84"/>
    </location>
</feature>
<dbReference type="PANTHER" id="PTHR34220:SF7">
    <property type="entry name" value="SENSOR HISTIDINE KINASE YPDA"/>
    <property type="match status" value="1"/>
</dbReference>
<dbReference type="HOGENOM" id="CLU_020473_1_1_5"/>
<evidence type="ECO:0000259" key="2">
    <source>
        <dbReference type="Pfam" id="PF06580"/>
    </source>
</evidence>
<dbReference type="RefSeq" id="WP_045683233.1">
    <property type="nucleotide sequence ID" value="NZ_CP010803.1"/>
</dbReference>